<dbReference type="Proteomes" id="UP000625711">
    <property type="component" value="Unassembled WGS sequence"/>
</dbReference>
<name>A0A834IA44_RHYFE</name>
<evidence type="ECO:0000256" key="1">
    <source>
        <dbReference type="SAM" id="MobiDB-lite"/>
    </source>
</evidence>
<protein>
    <submittedName>
        <fullName evidence="2">Uncharacterized protein</fullName>
    </submittedName>
</protein>
<organism evidence="2 3">
    <name type="scientific">Rhynchophorus ferrugineus</name>
    <name type="common">Red palm weevil</name>
    <name type="synonym">Curculio ferrugineus</name>
    <dbReference type="NCBI Taxonomy" id="354439"/>
    <lineage>
        <taxon>Eukaryota</taxon>
        <taxon>Metazoa</taxon>
        <taxon>Ecdysozoa</taxon>
        <taxon>Arthropoda</taxon>
        <taxon>Hexapoda</taxon>
        <taxon>Insecta</taxon>
        <taxon>Pterygota</taxon>
        <taxon>Neoptera</taxon>
        <taxon>Endopterygota</taxon>
        <taxon>Coleoptera</taxon>
        <taxon>Polyphaga</taxon>
        <taxon>Cucujiformia</taxon>
        <taxon>Curculionidae</taxon>
        <taxon>Dryophthorinae</taxon>
        <taxon>Rhynchophorus</taxon>
    </lineage>
</organism>
<proteinExistence type="predicted"/>
<evidence type="ECO:0000313" key="2">
    <source>
        <dbReference type="EMBL" id="KAF7275899.1"/>
    </source>
</evidence>
<accession>A0A834IA44</accession>
<evidence type="ECO:0000313" key="3">
    <source>
        <dbReference type="Proteomes" id="UP000625711"/>
    </source>
</evidence>
<feature type="region of interest" description="Disordered" evidence="1">
    <location>
        <begin position="49"/>
        <end position="72"/>
    </location>
</feature>
<keyword evidence="3" id="KW-1185">Reference proteome</keyword>
<sequence length="119" mass="12875">TVTTTSSKSNVSCSGWPRELFPAISRCSRDAKFNLVGLRVGRVADKAMASRAAGGTGGGGRHDRSCGARRRRMGRIKSLRQTAPRQIAIADAVTPAQTFRFARYFLVCVVESDKLNSTL</sequence>
<feature type="non-terminal residue" evidence="2">
    <location>
        <position position="1"/>
    </location>
</feature>
<gene>
    <name evidence="2" type="ORF">GWI33_011161</name>
</gene>
<dbReference type="EMBL" id="JAACXV010008816">
    <property type="protein sequence ID" value="KAF7275899.1"/>
    <property type="molecule type" value="Genomic_DNA"/>
</dbReference>
<comment type="caution">
    <text evidence="2">The sequence shown here is derived from an EMBL/GenBank/DDBJ whole genome shotgun (WGS) entry which is preliminary data.</text>
</comment>
<dbReference type="AlphaFoldDB" id="A0A834IA44"/>
<reference evidence="2" key="1">
    <citation type="submission" date="2020-08" db="EMBL/GenBank/DDBJ databases">
        <title>Genome sequencing and assembly of the red palm weevil Rhynchophorus ferrugineus.</title>
        <authorList>
            <person name="Dias G.B."/>
            <person name="Bergman C.M."/>
            <person name="Manee M."/>
        </authorList>
    </citation>
    <scope>NUCLEOTIDE SEQUENCE</scope>
    <source>
        <strain evidence="2">AA-2017</strain>
        <tissue evidence="2">Whole larva</tissue>
    </source>
</reference>